<gene>
    <name evidence="4" type="ORF">A8F95_14255</name>
</gene>
<evidence type="ECO:0000256" key="3">
    <source>
        <dbReference type="SAM" id="SignalP"/>
    </source>
</evidence>
<keyword evidence="2" id="KW-1133">Transmembrane helix</keyword>
<name>A0A1B9AGD1_9BACI</name>
<reference evidence="5" key="1">
    <citation type="submission" date="2016-05" db="EMBL/GenBank/DDBJ databases">
        <authorList>
            <person name="Liu B."/>
            <person name="Wang J."/>
            <person name="Zhu Y."/>
            <person name="Liu G."/>
            <person name="Chen Q."/>
            <person name="Chen Z."/>
            <person name="Lan J."/>
            <person name="Che J."/>
            <person name="Ge C."/>
            <person name="Shi H."/>
            <person name="Pan Z."/>
            <person name="Liu X."/>
        </authorList>
    </citation>
    <scope>NUCLEOTIDE SEQUENCE [LARGE SCALE GENOMIC DNA]</scope>
    <source>
        <strain evidence="5">FJAT-27215</strain>
    </source>
</reference>
<dbReference type="RefSeq" id="WP_065411757.1">
    <property type="nucleotide sequence ID" value="NZ_MAYT01000029.1"/>
</dbReference>
<dbReference type="Proteomes" id="UP000092578">
    <property type="component" value="Unassembled WGS sequence"/>
</dbReference>
<keyword evidence="2" id="KW-0812">Transmembrane</keyword>
<feature type="signal peptide" evidence="3">
    <location>
        <begin position="1"/>
        <end position="22"/>
    </location>
</feature>
<feature type="transmembrane region" description="Helical" evidence="2">
    <location>
        <begin position="114"/>
        <end position="136"/>
    </location>
</feature>
<keyword evidence="2" id="KW-0472">Membrane</keyword>
<keyword evidence="5" id="KW-1185">Reference proteome</keyword>
<accession>A0A1B9AGD1</accession>
<organism evidence="4 5">
    <name type="scientific">Pseudobacillus wudalianchiensis</name>
    <dbReference type="NCBI Taxonomy" id="1743143"/>
    <lineage>
        <taxon>Bacteria</taxon>
        <taxon>Bacillati</taxon>
        <taxon>Bacillota</taxon>
        <taxon>Bacilli</taxon>
        <taxon>Bacillales</taxon>
        <taxon>Bacillaceae</taxon>
        <taxon>Pseudobacillus</taxon>
    </lineage>
</organism>
<feature type="transmembrane region" description="Helical" evidence="2">
    <location>
        <begin position="88"/>
        <end position="108"/>
    </location>
</feature>
<feature type="compositionally biased region" description="Polar residues" evidence="1">
    <location>
        <begin position="44"/>
        <end position="53"/>
    </location>
</feature>
<feature type="region of interest" description="Disordered" evidence="1">
    <location>
        <begin position="35"/>
        <end position="74"/>
    </location>
</feature>
<comment type="caution">
    <text evidence="4">The sequence shown here is derived from an EMBL/GenBank/DDBJ whole genome shotgun (WGS) entry which is preliminary data.</text>
</comment>
<dbReference type="EMBL" id="MAYT01000029">
    <property type="protein sequence ID" value="OCA82885.1"/>
    <property type="molecule type" value="Genomic_DNA"/>
</dbReference>
<keyword evidence="3" id="KW-0732">Signal</keyword>
<proteinExistence type="predicted"/>
<dbReference type="AlphaFoldDB" id="A0A1B9AGD1"/>
<evidence type="ECO:0000256" key="2">
    <source>
        <dbReference type="SAM" id="Phobius"/>
    </source>
</evidence>
<feature type="chain" id="PRO_5038544656" description="Preprotein translocase subunit Tim44" evidence="3">
    <location>
        <begin position="23"/>
        <end position="148"/>
    </location>
</feature>
<sequence length="148" mass="16254">MLKKIMASLMVFSLCLAPVGHIVDQNTQVASAKSYKSGKRSYSPPASNNSSFFKKNKDQQVNKQKSTTNYSKKSAVTKSNKGGFLKGLFLGGVAGLLFGSMLGHLGIFGSMLGFLINMLVLVAIVVLIKKIVVSLFRNKRRDYDSWNR</sequence>
<evidence type="ECO:0000313" key="4">
    <source>
        <dbReference type="EMBL" id="OCA82885.1"/>
    </source>
</evidence>
<evidence type="ECO:0000313" key="5">
    <source>
        <dbReference type="Proteomes" id="UP000092578"/>
    </source>
</evidence>
<evidence type="ECO:0008006" key="6">
    <source>
        <dbReference type="Google" id="ProtNLM"/>
    </source>
</evidence>
<evidence type="ECO:0000256" key="1">
    <source>
        <dbReference type="SAM" id="MobiDB-lite"/>
    </source>
</evidence>
<protein>
    <recommendedName>
        <fullName evidence="6">Preprotein translocase subunit Tim44</fullName>
    </recommendedName>
</protein>